<keyword evidence="5" id="KW-0539">Nucleus</keyword>
<evidence type="ECO:0000256" key="3">
    <source>
        <dbReference type="ARBA" id="ARBA00023015"/>
    </source>
</evidence>
<evidence type="ECO:0000256" key="2">
    <source>
        <dbReference type="ARBA" id="ARBA00022833"/>
    </source>
</evidence>
<evidence type="ECO:0000259" key="7">
    <source>
        <dbReference type="PROSITE" id="PS50048"/>
    </source>
</evidence>
<feature type="region of interest" description="Disordered" evidence="6">
    <location>
        <begin position="110"/>
        <end position="133"/>
    </location>
</feature>
<evidence type="ECO:0000256" key="6">
    <source>
        <dbReference type="SAM" id="MobiDB-lite"/>
    </source>
</evidence>
<feature type="compositionally biased region" description="Polar residues" evidence="6">
    <location>
        <begin position="120"/>
        <end position="133"/>
    </location>
</feature>
<dbReference type="SUPFAM" id="SSF57701">
    <property type="entry name" value="Zn2/Cys6 DNA-binding domain"/>
    <property type="match status" value="1"/>
</dbReference>
<reference evidence="8" key="1">
    <citation type="journal article" date="2020" name="Stud. Mycol.">
        <title>101 Dothideomycetes genomes: a test case for predicting lifestyles and emergence of pathogens.</title>
        <authorList>
            <person name="Haridas S."/>
            <person name="Albert R."/>
            <person name="Binder M."/>
            <person name="Bloem J."/>
            <person name="Labutti K."/>
            <person name="Salamov A."/>
            <person name="Andreopoulos B."/>
            <person name="Baker S."/>
            <person name="Barry K."/>
            <person name="Bills G."/>
            <person name="Bluhm B."/>
            <person name="Cannon C."/>
            <person name="Castanera R."/>
            <person name="Culley D."/>
            <person name="Daum C."/>
            <person name="Ezra D."/>
            <person name="Gonzalez J."/>
            <person name="Henrissat B."/>
            <person name="Kuo A."/>
            <person name="Liang C."/>
            <person name="Lipzen A."/>
            <person name="Lutzoni F."/>
            <person name="Magnuson J."/>
            <person name="Mondo S."/>
            <person name="Nolan M."/>
            <person name="Ohm R."/>
            <person name="Pangilinan J."/>
            <person name="Park H.-J."/>
            <person name="Ramirez L."/>
            <person name="Alfaro M."/>
            <person name="Sun H."/>
            <person name="Tritt A."/>
            <person name="Yoshinaga Y."/>
            <person name="Zwiers L.-H."/>
            <person name="Turgeon B."/>
            <person name="Goodwin S."/>
            <person name="Spatafora J."/>
            <person name="Crous P."/>
            <person name="Grigoriev I."/>
        </authorList>
    </citation>
    <scope>NUCLEOTIDE SEQUENCE</scope>
    <source>
        <strain evidence="8">CBS 269.34</strain>
    </source>
</reference>
<evidence type="ECO:0000313" key="8">
    <source>
        <dbReference type="EMBL" id="KAF2501342.1"/>
    </source>
</evidence>
<keyword evidence="1" id="KW-0479">Metal-binding</keyword>
<keyword evidence="9" id="KW-1185">Reference proteome</keyword>
<feature type="domain" description="Zn(2)-C6 fungal-type" evidence="7">
    <location>
        <begin position="12"/>
        <end position="42"/>
    </location>
</feature>
<dbReference type="EMBL" id="MU004182">
    <property type="protein sequence ID" value="KAF2501342.1"/>
    <property type="molecule type" value="Genomic_DNA"/>
</dbReference>
<dbReference type="CDD" id="cd00067">
    <property type="entry name" value="GAL4"/>
    <property type="match status" value="1"/>
</dbReference>
<dbReference type="InterPro" id="IPR036864">
    <property type="entry name" value="Zn2-C6_fun-type_DNA-bd_sf"/>
</dbReference>
<dbReference type="OrthoDB" id="4216928at2759"/>
<name>A0A6A6RAB8_9PEZI</name>
<dbReference type="PROSITE" id="PS50048">
    <property type="entry name" value="ZN2_CY6_FUNGAL_2"/>
    <property type="match status" value="1"/>
</dbReference>
<sequence length="404" mass="45545">MLSYISATRRKSCGACVKAKRRCDLGYPCCNRCFTKGLVCKYASLDRCNLVGSRPQAEVVVRQTSPEITDRRRRLITPSDSESVWTPPEPGWPSVEGVESSFSRAERSFSETSVYPSPRHGSQSQSPSWGHYQTPTLPSPAPQIWEPCSLNNLQINFVIEQLSTYVRSFAYAGSTPFIHPTLYEKWEPVAYQDACALSALYILKTPRNKNTISKSISAKISALISSSSFWNLPDHLAAVQALMIYQIIRLFDGELDQRHVAEKHNAVLEKWTAELWRRSFAEPMSFPSEHQSWIFYESLRRTVLMSVFLRGAWWCVNNGGVCNQCPTLNRLPFTVDPQLWELEDGDWAAELSTRAAKGMATYGQYARAFDPENQGELGVFERMLLVACRGEAAMDSQVPVMGLV</sequence>
<keyword evidence="2" id="KW-0862">Zinc</keyword>
<proteinExistence type="predicted"/>
<dbReference type="GO" id="GO:0000981">
    <property type="term" value="F:DNA-binding transcription factor activity, RNA polymerase II-specific"/>
    <property type="evidence" value="ECO:0007669"/>
    <property type="project" value="InterPro"/>
</dbReference>
<dbReference type="InterPro" id="IPR001138">
    <property type="entry name" value="Zn2Cys6_DnaBD"/>
</dbReference>
<dbReference type="PANTHER" id="PTHR47660:SF3">
    <property type="entry name" value="FINGER DOMAIN PROTEIN, PUTATIVE (AFU_ORTHOLOGUE AFUA_4G03310)-RELATED"/>
    <property type="match status" value="1"/>
</dbReference>
<organism evidence="8 9">
    <name type="scientific">Lophium mytilinum</name>
    <dbReference type="NCBI Taxonomy" id="390894"/>
    <lineage>
        <taxon>Eukaryota</taxon>
        <taxon>Fungi</taxon>
        <taxon>Dikarya</taxon>
        <taxon>Ascomycota</taxon>
        <taxon>Pezizomycotina</taxon>
        <taxon>Dothideomycetes</taxon>
        <taxon>Pleosporomycetidae</taxon>
        <taxon>Mytilinidiales</taxon>
        <taxon>Mytilinidiaceae</taxon>
        <taxon>Lophium</taxon>
    </lineage>
</organism>
<dbReference type="PANTHER" id="PTHR47660">
    <property type="entry name" value="TRANSCRIPTION FACTOR WITH C2H2 AND ZN(2)-CYS(6) DNA BINDING DOMAIN (EUROFUNG)-RELATED-RELATED"/>
    <property type="match status" value="1"/>
</dbReference>
<dbReference type="AlphaFoldDB" id="A0A6A6RAB8"/>
<evidence type="ECO:0000256" key="4">
    <source>
        <dbReference type="ARBA" id="ARBA00023163"/>
    </source>
</evidence>
<evidence type="ECO:0000313" key="9">
    <source>
        <dbReference type="Proteomes" id="UP000799750"/>
    </source>
</evidence>
<gene>
    <name evidence="8" type="ORF">BU16DRAFT_500377</name>
</gene>
<protein>
    <recommendedName>
        <fullName evidence="7">Zn(2)-C6 fungal-type domain-containing protein</fullName>
    </recommendedName>
</protein>
<evidence type="ECO:0000256" key="5">
    <source>
        <dbReference type="ARBA" id="ARBA00023242"/>
    </source>
</evidence>
<feature type="region of interest" description="Disordered" evidence="6">
    <location>
        <begin position="70"/>
        <end position="97"/>
    </location>
</feature>
<keyword evidence="4" id="KW-0804">Transcription</keyword>
<dbReference type="Proteomes" id="UP000799750">
    <property type="component" value="Unassembled WGS sequence"/>
</dbReference>
<dbReference type="GO" id="GO:0008270">
    <property type="term" value="F:zinc ion binding"/>
    <property type="evidence" value="ECO:0007669"/>
    <property type="project" value="InterPro"/>
</dbReference>
<accession>A0A6A6RAB8</accession>
<keyword evidence="3" id="KW-0805">Transcription regulation</keyword>
<evidence type="ECO:0000256" key="1">
    <source>
        <dbReference type="ARBA" id="ARBA00022723"/>
    </source>
</evidence>